<dbReference type="PANTHER" id="PTHR35191">
    <property type="entry name" value="PROPHAGE SIDE TAIL FIBER PROTEIN HOMOLOG STFQ-RELATED"/>
    <property type="match status" value="1"/>
</dbReference>
<dbReference type="CDD" id="cd19958">
    <property type="entry name" value="pyocin_knob"/>
    <property type="match status" value="1"/>
</dbReference>
<accession>A0A2X3K0A6</accession>
<proteinExistence type="predicted"/>
<evidence type="ECO:0000313" key="2">
    <source>
        <dbReference type="EMBL" id="SQD04847.1"/>
    </source>
</evidence>
<feature type="domain" description="Phage tail collar" evidence="1">
    <location>
        <begin position="54"/>
        <end position="101"/>
    </location>
</feature>
<dbReference type="InterPro" id="IPR051934">
    <property type="entry name" value="Phage_Tail_Fiber_Structural"/>
</dbReference>
<evidence type="ECO:0000259" key="1">
    <source>
        <dbReference type="Pfam" id="PF07484"/>
    </source>
</evidence>
<dbReference type="AlphaFoldDB" id="A0A2X3K0A6"/>
<sequence length="207" mass="23119">MNYPENSAGSLMVLRGAGVTQVYRVYNSSRSYSRSKYSTLAWTPWMPEDSYPVGAPIPWPSDVTPTGYALMQGQPFDKAVYPLLAIAYPAGIIPDMRGQTIKGKPNGRAVLSYEQDGVISQYPRSQYFRYRFGGRNTPALLIMVQNQQPVLTTAINPPLRVGGTHITFVIAQRLHTGIPPVRGWGCIRLMFHGRREIALREAVIMLM</sequence>
<dbReference type="SUPFAM" id="SSF88874">
    <property type="entry name" value="Receptor-binding domain of short tail fibre protein gp12"/>
    <property type="match status" value="1"/>
</dbReference>
<dbReference type="PANTHER" id="PTHR35191:SF1">
    <property type="entry name" value="PROPHAGE SIDE TAIL FIBER PROTEIN HOMOLOG STFQ-RELATED"/>
    <property type="match status" value="1"/>
</dbReference>
<name>A0A2X3K0A6_ECOLX</name>
<evidence type="ECO:0000313" key="3">
    <source>
        <dbReference type="Proteomes" id="UP000250991"/>
    </source>
</evidence>
<dbReference type="Proteomes" id="UP000250991">
    <property type="component" value="Unassembled WGS sequence"/>
</dbReference>
<reference evidence="2 3" key="1">
    <citation type="submission" date="2018-06" db="EMBL/GenBank/DDBJ databases">
        <authorList>
            <consortium name="Pathogen Informatics"/>
            <person name="Doyle S."/>
        </authorList>
    </citation>
    <scope>NUCLEOTIDE SEQUENCE [LARGE SCALE GENOMIC DNA]</scope>
    <source>
        <strain evidence="2 3">NCTC8009</strain>
    </source>
</reference>
<dbReference type="Gene3D" id="3.90.1340.10">
    <property type="entry name" value="Phage tail collar domain"/>
    <property type="match status" value="1"/>
</dbReference>
<gene>
    <name evidence="2" type="ORF">NCTC8009_05390</name>
</gene>
<dbReference type="Pfam" id="PF07484">
    <property type="entry name" value="Collar"/>
    <property type="match status" value="1"/>
</dbReference>
<dbReference type="EMBL" id="UARW01000010">
    <property type="protein sequence ID" value="SQD04847.1"/>
    <property type="molecule type" value="Genomic_DNA"/>
</dbReference>
<protein>
    <submittedName>
        <fullName evidence="2">Prophage tail fiber domain-containing protein</fullName>
    </submittedName>
</protein>
<dbReference type="InterPro" id="IPR037053">
    <property type="entry name" value="Phage_tail_collar_dom_sf"/>
</dbReference>
<organism evidence="2 3">
    <name type="scientific">Escherichia coli</name>
    <dbReference type="NCBI Taxonomy" id="562"/>
    <lineage>
        <taxon>Bacteria</taxon>
        <taxon>Pseudomonadati</taxon>
        <taxon>Pseudomonadota</taxon>
        <taxon>Gammaproteobacteria</taxon>
        <taxon>Enterobacterales</taxon>
        <taxon>Enterobacteriaceae</taxon>
        <taxon>Escherichia</taxon>
    </lineage>
</organism>
<dbReference type="InterPro" id="IPR011083">
    <property type="entry name" value="Phage_tail_collar_dom"/>
</dbReference>